<sequence>MEKGIKAIHKITTDFSNPTSPINNLLQKLPDWLSNNLRPLIYKLSIENKVIELDKSYAKEHILEALEELLPKSILRKEVAKQLDSAKVILFQVIPLTPAISVIASSLISLIIAYPILILFLIVVI</sequence>
<evidence type="ECO:0000256" key="1">
    <source>
        <dbReference type="SAM" id="Phobius"/>
    </source>
</evidence>
<name>A0ABN7ULC3_GIGMA</name>
<gene>
    <name evidence="2" type="ORF">GMARGA_LOCUS7414</name>
</gene>
<organism evidence="2 3">
    <name type="scientific">Gigaspora margarita</name>
    <dbReference type="NCBI Taxonomy" id="4874"/>
    <lineage>
        <taxon>Eukaryota</taxon>
        <taxon>Fungi</taxon>
        <taxon>Fungi incertae sedis</taxon>
        <taxon>Mucoromycota</taxon>
        <taxon>Glomeromycotina</taxon>
        <taxon>Glomeromycetes</taxon>
        <taxon>Diversisporales</taxon>
        <taxon>Gigasporaceae</taxon>
        <taxon>Gigaspora</taxon>
    </lineage>
</organism>
<dbReference type="Proteomes" id="UP000789901">
    <property type="component" value="Unassembled WGS sequence"/>
</dbReference>
<dbReference type="EMBL" id="CAJVQB010003582">
    <property type="protein sequence ID" value="CAG8612194.1"/>
    <property type="molecule type" value="Genomic_DNA"/>
</dbReference>
<proteinExistence type="predicted"/>
<keyword evidence="3" id="KW-1185">Reference proteome</keyword>
<evidence type="ECO:0000313" key="3">
    <source>
        <dbReference type="Proteomes" id="UP000789901"/>
    </source>
</evidence>
<protein>
    <submittedName>
        <fullName evidence="2">28423_t:CDS:1</fullName>
    </submittedName>
</protein>
<keyword evidence="1" id="KW-0812">Transmembrane</keyword>
<feature type="transmembrane region" description="Helical" evidence="1">
    <location>
        <begin position="99"/>
        <end position="124"/>
    </location>
</feature>
<keyword evidence="1" id="KW-0472">Membrane</keyword>
<comment type="caution">
    <text evidence="2">The sequence shown here is derived from an EMBL/GenBank/DDBJ whole genome shotgun (WGS) entry which is preliminary data.</text>
</comment>
<reference evidence="2 3" key="1">
    <citation type="submission" date="2021-06" db="EMBL/GenBank/DDBJ databases">
        <authorList>
            <person name="Kallberg Y."/>
            <person name="Tangrot J."/>
            <person name="Rosling A."/>
        </authorList>
    </citation>
    <scope>NUCLEOTIDE SEQUENCE [LARGE SCALE GENOMIC DNA]</scope>
    <source>
        <strain evidence="2 3">120-4 pot B 10/14</strain>
    </source>
</reference>
<accession>A0ABN7ULC3</accession>
<keyword evidence="1" id="KW-1133">Transmembrane helix</keyword>
<evidence type="ECO:0000313" key="2">
    <source>
        <dbReference type="EMBL" id="CAG8612194.1"/>
    </source>
</evidence>